<dbReference type="RefSeq" id="WP_035330963.1">
    <property type="nucleotide sequence ID" value="NZ_APVL01000012.1"/>
</dbReference>
<keyword evidence="2" id="KW-0812">Transmembrane</keyword>
<evidence type="ECO:0000313" key="4">
    <source>
        <dbReference type="Proteomes" id="UP000019270"/>
    </source>
</evidence>
<name>W7KUR8_CYTFI</name>
<keyword evidence="2" id="KW-1133">Transmembrane helix</keyword>
<dbReference type="Proteomes" id="UP000019270">
    <property type="component" value="Unassembled WGS sequence"/>
</dbReference>
<keyword evidence="1" id="KW-0175">Coiled coil</keyword>
<dbReference type="OrthoDB" id="3239452at2"/>
<comment type="caution">
    <text evidence="3">The sequence shown here is derived from an EMBL/GenBank/DDBJ whole genome shotgun (WGS) entry which is preliminary data.</text>
</comment>
<dbReference type="AlphaFoldDB" id="W7KUR8"/>
<protein>
    <submittedName>
        <fullName evidence="3">Uncharacterized protein</fullName>
    </submittedName>
</protein>
<sequence>MSAGQAIELLNHAAFNDELPPSQNLMQQYEKMIVTTLLRSFALDFMIKDQNGGNVDTPLTARQYGLKDEDAQKRYDLKNRGDYSDKNVRKQYHSNNFIDRNREASELKKQGKLTDAYTGQKIAPNGKYDLDHTISAKEIHDDRAVYLANLNGADLAVADSNLNHTNQSINRAKGKKTMDQFLADLNKKQNEYETRITQLKKEKNLTDKERKELNKLTNLSQANAEKMKEADAKARKEYNKTITKAYLSDKKTYINAGKDALNTGWKMGARQTLGLILAEVWIIARQRFPLIMEKMKGKFSLKEFLLEAAGAFKEAFLAVREKFKELITAFANGMLAGILSSISTFIINFFTGTAKHAVKMIREFWGSITQIFDLLVFNRQNLSPGELAREISKVVSLAAAVLAGTLVAERLESTGIGDLPVIGEALTIFLSGLTTGVISISLVYFIDHSKEIQKLVKFLDGFADQLELKRQHYAQLNEQIKQKVSELSSLPIDQLNKQLAHVQMMTQQMKLAGTDDELNEIVTNTIRTMGLNLPYQDREGLTQFMQDKQAVLHFE</sequence>
<gene>
    <name evidence="3" type="ORF">PBF_16229</name>
</gene>
<feature type="transmembrane region" description="Helical" evidence="2">
    <location>
        <begin position="391"/>
        <end position="408"/>
    </location>
</feature>
<dbReference type="PATRIC" id="fig|1307436.3.peg.3482"/>
<reference evidence="4" key="1">
    <citation type="submission" date="2013-03" db="EMBL/GenBank/DDBJ databases">
        <title>Draft genome sequence of Bacillus firmus DS1.</title>
        <authorList>
            <person name="Peng D."/>
            <person name="Zhu L."/>
            <person name="Sun M."/>
        </authorList>
    </citation>
    <scope>NUCLEOTIDE SEQUENCE [LARGE SCALE GENOMIC DNA]</scope>
    <source>
        <strain evidence="4">DS1</strain>
    </source>
</reference>
<dbReference type="eggNOG" id="ENOG502Z940">
    <property type="taxonomic scope" value="Bacteria"/>
</dbReference>
<evidence type="ECO:0000256" key="1">
    <source>
        <dbReference type="SAM" id="Coils"/>
    </source>
</evidence>
<accession>W7KUR8</accession>
<reference evidence="3 4" key="2">
    <citation type="journal article" date="2016" name="Sci. Rep.">
        <title>A novel serine protease, Sep1, from Bacillus firmus DS-1 has nematicidal activity and degrades multiple intestinal-associated nematode proteins.</title>
        <authorList>
            <person name="Geng C."/>
            <person name="Nie X."/>
            <person name="Tang Z."/>
            <person name="Zhang Y."/>
            <person name="Lin J."/>
            <person name="Sun M."/>
            <person name="Peng D."/>
        </authorList>
    </citation>
    <scope>NUCLEOTIDE SEQUENCE [LARGE SCALE GENOMIC DNA]</scope>
    <source>
        <strain evidence="3 4">DS1</strain>
    </source>
</reference>
<feature type="transmembrane region" description="Helical" evidence="2">
    <location>
        <begin position="329"/>
        <end position="350"/>
    </location>
</feature>
<proteinExistence type="predicted"/>
<evidence type="ECO:0000256" key="2">
    <source>
        <dbReference type="SAM" id="Phobius"/>
    </source>
</evidence>
<feature type="coiled-coil region" evidence="1">
    <location>
        <begin position="182"/>
        <end position="219"/>
    </location>
</feature>
<dbReference type="EMBL" id="APVL01000012">
    <property type="protein sequence ID" value="EWG09943.1"/>
    <property type="molecule type" value="Genomic_DNA"/>
</dbReference>
<organism evidence="3 4">
    <name type="scientific">Cytobacillus firmus DS1</name>
    <dbReference type="NCBI Taxonomy" id="1307436"/>
    <lineage>
        <taxon>Bacteria</taxon>
        <taxon>Bacillati</taxon>
        <taxon>Bacillota</taxon>
        <taxon>Bacilli</taxon>
        <taxon>Bacillales</taxon>
        <taxon>Bacillaceae</taxon>
        <taxon>Cytobacillus</taxon>
    </lineage>
</organism>
<keyword evidence="2" id="KW-0472">Membrane</keyword>
<feature type="transmembrane region" description="Helical" evidence="2">
    <location>
        <begin position="428"/>
        <end position="446"/>
    </location>
</feature>
<evidence type="ECO:0000313" key="3">
    <source>
        <dbReference type="EMBL" id="EWG09943.1"/>
    </source>
</evidence>